<dbReference type="Proteomes" id="UP000640999">
    <property type="component" value="Unassembled WGS sequence"/>
</dbReference>
<keyword evidence="6 9" id="KW-0472">Membrane</keyword>
<feature type="non-terminal residue" evidence="10">
    <location>
        <position position="577"/>
    </location>
</feature>
<evidence type="ECO:0000256" key="2">
    <source>
        <dbReference type="ARBA" id="ARBA00022692"/>
    </source>
</evidence>
<evidence type="ECO:0000313" key="11">
    <source>
        <dbReference type="Proteomes" id="UP000640999"/>
    </source>
</evidence>
<reference evidence="10" key="1">
    <citation type="submission" date="2019-10" db="EMBL/GenBank/DDBJ databases">
        <title>Bird 10,000 Genomes (B10K) Project - Family phase.</title>
        <authorList>
            <person name="Zhang G."/>
        </authorList>
    </citation>
    <scope>NUCLEOTIDE SEQUENCE</scope>
    <source>
        <strain evidence="10">B10K-IZ-033-78</strain>
        <tissue evidence="10">Muscle</tissue>
    </source>
</reference>
<evidence type="ECO:0000256" key="6">
    <source>
        <dbReference type="ARBA" id="ARBA00023136"/>
    </source>
</evidence>
<evidence type="ECO:0000256" key="4">
    <source>
        <dbReference type="ARBA" id="ARBA00022889"/>
    </source>
</evidence>
<evidence type="ECO:0000256" key="8">
    <source>
        <dbReference type="SAM" id="MobiDB-lite"/>
    </source>
</evidence>
<dbReference type="Pfam" id="PF06365">
    <property type="entry name" value="CD34_antigen"/>
    <property type="match status" value="1"/>
</dbReference>
<dbReference type="PANTHER" id="PTHR15594:SF1">
    <property type="entry name" value="PODOCALYXIN-LIKE PROTEIN 2"/>
    <property type="match status" value="1"/>
</dbReference>
<protein>
    <submittedName>
        <fullName evidence="10">PDXL2 protein</fullName>
    </submittedName>
</protein>
<dbReference type="PANTHER" id="PTHR15594">
    <property type="entry name" value="PODOCALYXIN-LIKE PROTEIN 2"/>
    <property type="match status" value="1"/>
</dbReference>
<name>A0A850UMF4_9CORV</name>
<keyword evidence="5 9" id="KW-1133">Transmembrane helix</keyword>
<feature type="region of interest" description="Disordered" evidence="8">
    <location>
        <begin position="37"/>
        <end position="73"/>
    </location>
</feature>
<feature type="compositionally biased region" description="Polar residues" evidence="8">
    <location>
        <begin position="277"/>
        <end position="295"/>
    </location>
</feature>
<evidence type="ECO:0000256" key="5">
    <source>
        <dbReference type="ARBA" id="ARBA00022989"/>
    </source>
</evidence>
<organism evidence="10 11">
    <name type="scientific">Chloropsis hardwickii</name>
    <dbReference type="NCBI Taxonomy" id="667144"/>
    <lineage>
        <taxon>Eukaryota</taxon>
        <taxon>Metazoa</taxon>
        <taxon>Chordata</taxon>
        <taxon>Craniata</taxon>
        <taxon>Vertebrata</taxon>
        <taxon>Euteleostomi</taxon>
        <taxon>Archelosauria</taxon>
        <taxon>Archosauria</taxon>
        <taxon>Dinosauria</taxon>
        <taxon>Saurischia</taxon>
        <taxon>Theropoda</taxon>
        <taxon>Coelurosauria</taxon>
        <taxon>Aves</taxon>
        <taxon>Neognathae</taxon>
        <taxon>Neoaves</taxon>
        <taxon>Telluraves</taxon>
        <taxon>Australaves</taxon>
        <taxon>Passeriformes</taxon>
        <taxon>Corvoidea</taxon>
        <taxon>Irenidae</taxon>
        <taxon>Chloropsis</taxon>
    </lineage>
</organism>
<keyword evidence="11" id="KW-1185">Reference proteome</keyword>
<feature type="region of interest" description="Disordered" evidence="8">
    <location>
        <begin position="527"/>
        <end position="550"/>
    </location>
</feature>
<feature type="transmembrane region" description="Helical" evidence="9">
    <location>
        <begin position="474"/>
        <end position="498"/>
    </location>
</feature>
<gene>
    <name evidence="10" type="primary">Podxl2</name>
    <name evidence="10" type="ORF">CHLHAR_R07621</name>
</gene>
<evidence type="ECO:0000313" key="10">
    <source>
        <dbReference type="EMBL" id="NWH32659.1"/>
    </source>
</evidence>
<evidence type="ECO:0000256" key="1">
    <source>
        <dbReference type="ARBA" id="ARBA00004479"/>
    </source>
</evidence>
<evidence type="ECO:0000256" key="7">
    <source>
        <dbReference type="ARBA" id="ARBA00023180"/>
    </source>
</evidence>
<sequence>TGTLCLCLASSEDPTADGLTSTSLLEFAVMSHLEAMNSHEQTRPEAAEPDLAPGSLHAAPGSGFASEENEESKILQPPQYFWEDGGELNDSSLDLGPATDYTFPASSQKALLKRNRTQVDNWEMATVQPPAEFVEPDLHTPFSTLEEEEGLLPIDHSRGGLESLQTSGPEVTSSEPEDQEDSFSLLFSTASSRPGVVTEAAIGGQEEDSVSPGLDLGSSMGPGLLPVPSTFSTTVAARSPIDSEELFEPTVGLEMLEPTMLTEMEQTVETPVGTPLPASSSPGTQTLPGSEQHPPSVSLWDRADEPALDPLWNDTESATEAGAAERSSSPQAGDARMAMLPTELPWDSAQVICKDWSNLAGKNYIILNMSDNIDCEEFRLERGPQLLALVEDAFSRQAEGLQDRWLISLSKPNENDKHLLMTLAGEQGVIPTKDVLMALGDVKRSLAEIGIQNYSTTTSCQSHPNQTRSDYGKLFVVLVIIGSICAIIIVLGLIYNCWQRRLPKMKNMSHGEELRFVENGCHDNPTLDVASDSQSEMQEKKPSVNGGNTINGPDSWDVLINKQASEDVDVFEEDTHL</sequence>
<comment type="subcellular location">
    <subcellularLocation>
        <location evidence="1">Membrane</location>
        <topology evidence="1">Single-pass type I membrane protein</topology>
    </subcellularLocation>
</comment>
<dbReference type="OrthoDB" id="6352820at2759"/>
<comment type="caution">
    <text evidence="10">The sequence shown here is derived from an EMBL/GenBank/DDBJ whole genome shotgun (WGS) entry which is preliminary data.</text>
</comment>
<evidence type="ECO:0000256" key="9">
    <source>
        <dbReference type="SAM" id="Phobius"/>
    </source>
</evidence>
<dbReference type="EMBL" id="WEIW01000320">
    <property type="protein sequence ID" value="NWH32659.1"/>
    <property type="molecule type" value="Genomic_DNA"/>
</dbReference>
<dbReference type="GO" id="GO:0005886">
    <property type="term" value="C:plasma membrane"/>
    <property type="evidence" value="ECO:0007669"/>
    <property type="project" value="UniProtKB-ARBA"/>
</dbReference>
<evidence type="ECO:0000256" key="3">
    <source>
        <dbReference type="ARBA" id="ARBA00022729"/>
    </source>
</evidence>
<dbReference type="GO" id="GO:0050901">
    <property type="term" value="P:leukocyte tethering or rolling"/>
    <property type="evidence" value="ECO:0007669"/>
    <property type="project" value="TreeGrafter"/>
</dbReference>
<feature type="compositionally biased region" description="Polar residues" evidence="8">
    <location>
        <begin position="163"/>
        <end position="174"/>
    </location>
</feature>
<dbReference type="InterPro" id="IPR042397">
    <property type="entry name" value="PODXL2"/>
</dbReference>
<keyword evidence="2 9" id="KW-0812">Transmembrane</keyword>
<feature type="non-terminal residue" evidence="10">
    <location>
        <position position="1"/>
    </location>
</feature>
<keyword evidence="4" id="KW-0130">Cell adhesion</keyword>
<dbReference type="AlphaFoldDB" id="A0A850UMF4"/>
<feature type="region of interest" description="Disordered" evidence="8">
    <location>
        <begin position="157"/>
        <end position="179"/>
    </location>
</feature>
<feature type="region of interest" description="Disordered" evidence="8">
    <location>
        <begin position="265"/>
        <end position="301"/>
    </location>
</feature>
<keyword evidence="7" id="KW-0325">Glycoprotein</keyword>
<accession>A0A850UMF4</accession>
<proteinExistence type="predicted"/>
<keyword evidence="3" id="KW-0732">Signal</keyword>
<dbReference type="InterPro" id="IPR013836">
    <property type="entry name" value="CD34/Podocalyxin"/>
</dbReference>